<dbReference type="SUPFAM" id="SSF51206">
    <property type="entry name" value="cAMP-binding domain-like"/>
    <property type="match status" value="1"/>
</dbReference>
<dbReference type="InterPro" id="IPR018490">
    <property type="entry name" value="cNMP-bd_dom_sf"/>
</dbReference>
<keyword evidence="1" id="KW-0805">Transcription regulation</keyword>
<feature type="domain" description="HTH crp-type" evidence="5">
    <location>
        <begin position="145"/>
        <end position="219"/>
    </location>
</feature>
<evidence type="ECO:0000259" key="4">
    <source>
        <dbReference type="PROSITE" id="PS50042"/>
    </source>
</evidence>
<dbReference type="GO" id="GO:0003677">
    <property type="term" value="F:DNA binding"/>
    <property type="evidence" value="ECO:0007669"/>
    <property type="project" value="UniProtKB-KW"/>
</dbReference>
<keyword evidence="3" id="KW-0804">Transcription</keyword>
<dbReference type="InterPro" id="IPR036390">
    <property type="entry name" value="WH_DNA-bd_sf"/>
</dbReference>
<dbReference type="AlphaFoldDB" id="A0A7Y7E5V1"/>
<dbReference type="SMART" id="SM00100">
    <property type="entry name" value="cNMP"/>
    <property type="match status" value="1"/>
</dbReference>
<dbReference type="InterPro" id="IPR050397">
    <property type="entry name" value="Env_Response_Regulators"/>
</dbReference>
<keyword evidence="7" id="KW-1185">Reference proteome</keyword>
<comment type="caution">
    <text evidence="6">The sequence shown here is derived from an EMBL/GenBank/DDBJ whole genome shotgun (WGS) entry which is preliminary data.</text>
</comment>
<dbReference type="Pfam" id="PF00027">
    <property type="entry name" value="cNMP_binding"/>
    <property type="match status" value="1"/>
</dbReference>
<feature type="domain" description="Cyclic nucleotide-binding" evidence="4">
    <location>
        <begin position="11"/>
        <end position="113"/>
    </location>
</feature>
<evidence type="ECO:0000256" key="1">
    <source>
        <dbReference type="ARBA" id="ARBA00023015"/>
    </source>
</evidence>
<sequence>MDDWNPAAHSFWSLLDEPSRAALMAVGHVSSFPARTHLVRQHESSGHVIVLRDGCVKVYTDSETGYQAVLAIRSAGDLLGEQAGLDGRPRSASLYALTDVEALIISSARFSALTSSLPAVANAVRLVLSNRLRDADRLRTAAGAERVEARLAALLLELGELYGCPVDGGSVRIDLPLTQDDMAGLVLTSRRTVSRILEEWRSQGLVATGRQAIVVIAPVELGRCAGAMAKRPGHSSSQE</sequence>
<dbReference type="SMART" id="SM00419">
    <property type="entry name" value="HTH_CRP"/>
    <property type="match status" value="1"/>
</dbReference>
<dbReference type="InterPro" id="IPR012318">
    <property type="entry name" value="HTH_CRP"/>
</dbReference>
<dbReference type="InterPro" id="IPR014710">
    <property type="entry name" value="RmlC-like_jellyroll"/>
</dbReference>
<dbReference type="PANTHER" id="PTHR24567">
    <property type="entry name" value="CRP FAMILY TRANSCRIPTIONAL REGULATORY PROTEIN"/>
    <property type="match status" value="1"/>
</dbReference>
<proteinExistence type="predicted"/>
<protein>
    <submittedName>
        <fullName evidence="6">Crp/Fnr family transcriptional regulator</fullName>
    </submittedName>
</protein>
<accession>A0A7Y7E5V1</accession>
<evidence type="ECO:0000313" key="7">
    <source>
        <dbReference type="Proteomes" id="UP000587462"/>
    </source>
</evidence>
<dbReference type="GO" id="GO:0003700">
    <property type="term" value="F:DNA-binding transcription factor activity"/>
    <property type="evidence" value="ECO:0007669"/>
    <property type="project" value="TreeGrafter"/>
</dbReference>
<evidence type="ECO:0000256" key="3">
    <source>
        <dbReference type="ARBA" id="ARBA00023163"/>
    </source>
</evidence>
<dbReference type="PANTHER" id="PTHR24567:SF74">
    <property type="entry name" value="HTH-TYPE TRANSCRIPTIONAL REGULATOR ARCR"/>
    <property type="match status" value="1"/>
</dbReference>
<dbReference type="GO" id="GO:0005829">
    <property type="term" value="C:cytosol"/>
    <property type="evidence" value="ECO:0007669"/>
    <property type="project" value="TreeGrafter"/>
</dbReference>
<evidence type="ECO:0000313" key="6">
    <source>
        <dbReference type="EMBL" id="NVK77298.1"/>
    </source>
</evidence>
<organism evidence="6 7">
    <name type="scientific">Streptomyces morookaense</name>
    <name type="common">Streptoverticillium morookaense</name>
    <dbReference type="NCBI Taxonomy" id="1970"/>
    <lineage>
        <taxon>Bacteria</taxon>
        <taxon>Bacillati</taxon>
        <taxon>Actinomycetota</taxon>
        <taxon>Actinomycetes</taxon>
        <taxon>Kitasatosporales</taxon>
        <taxon>Streptomycetaceae</taxon>
        <taxon>Streptomyces</taxon>
    </lineage>
</organism>
<dbReference type="RefSeq" id="WP_171079080.1">
    <property type="nucleotide sequence ID" value="NZ_BNBU01000002.1"/>
</dbReference>
<dbReference type="Pfam" id="PF13545">
    <property type="entry name" value="HTH_Crp_2"/>
    <property type="match status" value="1"/>
</dbReference>
<dbReference type="Gene3D" id="1.10.10.10">
    <property type="entry name" value="Winged helix-like DNA-binding domain superfamily/Winged helix DNA-binding domain"/>
    <property type="match status" value="1"/>
</dbReference>
<evidence type="ECO:0000256" key="2">
    <source>
        <dbReference type="ARBA" id="ARBA00023125"/>
    </source>
</evidence>
<dbReference type="EMBL" id="JABBXF010000010">
    <property type="protein sequence ID" value="NVK77298.1"/>
    <property type="molecule type" value="Genomic_DNA"/>
</dbReference>
<dbReference type="Gene3D" id="2.60.120.10">
    <property type="entry name" value="Jelly Rolls"/>
    <property type="match status" value="1"/>
</dbReference>
<dbReference type="InterPro" id="IPR000595">
    <property type="entry name" value="cNMP-bd_dom"/>
</dbReference>
<gene>
    <name evidence="6" type="ORF">HG542_06440</name>
</gene>
<dbReference type="PROSITE" id="PS51063">
    <property type="entry name" value="HTH_CRP_2"/>
    <property type="match status" value="1"/>
</dbReference>
<dbReference type="InterPro" id="IPR036388">
    <property type="entry name" value="WH-like_DNA-bd_sf"/>
</dbReference>
<dbReference type="SUPFAM" id="SSF46785">
    <property type="entry name" value="Winged helix' DNA-binding domain"/>
    <property type="match status" value="1"/>
</dbReference>
<dbReference type="Proteomes" id="UP000587462">
    <property type="component" value="Unassembled WGS sequence"/>
</dbReference>
<keyword evidence="2" id="KW-0238">DNA-binding</keyword>
<dbReference type="CDD" id="cd00038">
    <property type="entry name" value="CAP_ED"/>
    <property type="match status" value="1"/>
</dbReference>
<dbReference type="PROSITE" id="PS50042">
    <property type="entry name" value="CNMP_BINDING_3"/>
    <property type="match status" value="1"/>
</dbReference>
<evidence type="ECO:0000259" key="5">
    <source>
        <dbReference type="PROSITE" id="PS51063"/>
    </source>
</evidence>
<name>A0A7Y7E5V1_STRMO</name>
<reference evidence="6 7" key="1">
    <citation type="submission" date="2020-04" db="EMBL/GenBank/DDBJ databases">
        <title>Draft Genome Sequence of Streptomyces morookaense DSM 40503, an 8-azaguanine-producing strain.</title>
        <authorList>
            <person name="Qi J."/>
            <person name="Gao J.-M."/>
        </authorList>
    </citation>
    <scope>NUCLEOTIDE SEQUENCE [LARGE SCALE GENOMIC DNA]</scope>
    <source>
        <strain evidence="6 7">DSM 40503</strain>
    </source>
</reference>